<proteinExistence type="predicted"/>
<dbReference type="Proteomes" id="UP000187185">
    <property type="component" value="Chromosome"/>
</dbReference>
<feature type="transmembrane region" description="Helical" evidence="1">
    <location>
        <begin position="80"/>
        <end position="100"/>
    </location>
</feature>
<name>A0A1P8UAK6_9MICO</name>
<organism evidence="2 3">
    <name type="scientific">Microbacterium aurum</name>
    <dbReference type="NCBI Taxonomy" id="36805"/>
    <lineage>
        <taxon>Bacteria</taxon>
        <taxon>Bacillati</taxon>
        <taxon>Actinomycetota</taxon>
        <taxon>Actinomycetes</taxon>
        <taxon>Micrococcales</taxon>
        <taxon>Microbacteriaceae</taxon>
        <taxon>Microbacterium</taxon>
    </lineage>
</organism>
<feature type="transmembrane region" description="Helical" evidence="1">
    <location>
        <begin position="145"/>
        <end position="168"/>
    </location>
</feature>
<accession>A0A1P8UAK6</accession>
<keyword evidence="1" id="KW-1133">Transmembrane helix</keyword>
<keyword evidence="3" id="KW-1185">Reference proteome</keyword>
<gene>
    <name evidence="2" type="ORF">BOH66_13530</name>
</gene>
<feature type="transmembrane region" description="Helical" evidence="1">
    <location>
        <begin position="275"/>
        <end position="294"/>
    </location>
</feature>
<keyword evidence="1" id="KW-0812">Transmembrane</keyword>
<evidence type="ECO:0000256" key="1">
    <source>
        <dbReference type="SAM" id="Phobius"/>
    </source>
</evidence>
<feature type="transmembrane region" description="Helical" evidence="1">
    <location>
        <begin position="189"/>
        <end position="220"/>
    </location>
</feature>
<dbReference type="STRING" id="36805.BOH66_13530"/>
<feature type="transmembrane region" description="Helical" evidence="1">
    <location>
        <begin position="112"/>
        <end position="133"/>
    </location>
</feature>
<reference evidence="2 3" key="1">
    <citation type="submission" date="2016-12" db="EMBL/GenBank/DDBJ databases">
        <title>Complete genome sequence of Microbacterium aurum KACC 15219.</title>
        <authorList>
            <person name="Jung Y."/>
            <person name="Shin J.-H."/>
            <person name="Lee Y.-J."/>
            <person name="Yi H."/>
            <person name="Bahn Y.-S."/>
            <person name="Kim J.F."/>
            <person name="Lee D.-W."/>
        </authorList>
    </citation>
    <scope>NUCLEOTIDE SEQUENCE [LARGE SCALE GENOMIC DNA]</scope>
    <source>
        <strain evidence="2 3">KACC 15219</strain>
    </source>
</reference>
<protein>
    <submittedName>
        <fullName evidence="2">Uncharacterized protein</fullName>
    </submittedName>
</protein>
<dbReference type="Pfam" id="PF19877">
    <property type="entry name" value="DUF6350"/>
    <property type="match status" value="1"/>
</dbReference>
<sequence>MNRLLVAVLAAIDAVIAAAVGVAAALAPLTLFWVLGLGGTADWGALWPAAVRVWQLGHLVPLHITLGDDYLIATGIPVDGARFVVSLAPLAFAVFTAVFAARSGARAARAGAWLVGVGAGTVTFAALAAGMWATAGNPVAAVYGWQSLLLPTLVFALPALSGALVGAWRHGDDGLIDDLRDRLDAHPRWTAVPAASARALGIAVAGLVGVGALLVAVATITRGGEVVALFEAAHVDATGATIIALGQLAYLPTLVVWGAAFAAGPGFAVGTGTTVAPAGTSLGLVPGVPALGLIPESPSSWLLLLALAIVAVGFVAGAVARARLAPSRGRVPPHG</sequence>
<dbReference type="AlphaFoldDB" id="A0A1P8UAK6"/>
<feature type="transmembrane region" description="Helical" evidence="1">
    <location>
        <begin position="240"/>
        <end position="263"/>
    </location>
</feature>
<evidence type="ECO:0000313" key="3">
    <source>
        <dbReference type="Proteomes" id="UP000187185"/>
    </source>
</evidence>
<evidence type="ECO:0000313" key="2">
    <source>
        <dbReference type="EMBL" id="APZ35157.1"/>
    </source>
</evidence>
<feature type="transmembrane region" description="Helical" evidence="1">
    <location>
        <begin position="300"/>
        <end position="320"/>
    </location>
</feature>
<keyword evidence="1" id="KW-0472">Membrane</keyword>
<dbReference type="InterPro" id="IPR045931">
    <property type="entry name" value="DUF6350"/>
</dbReference>
<dbReference type="EMBL" id="CP018762">
    <property type="protein sequence ID" value="APZ35157.1"/>
    <property type="molecule type" value="Genomic_DNA"/>
</dbReference>
<dbReference type="KEGG" id="maur:BOH66_13530"/>